<dbReference type="RefSeq" id="YP_010656018.1">
    <property type="nucleotide sequence ID" value="NC_070834.1"/>
</dbReference>
<proteinExistence type="predicted"/>
<keyword evidence="1" id="KW-0812">Transmembrane</keyword>
<dbReference type="EMBL" id="MW712719">
    <property type="protein sequence ID" value="QWY79647.1"/>
    <property type="molecule type" value="Genomic_DNA"/>
</dbReference>
<evidence type="ECO:0000313" key="3">
    <source>
        <dbReference type="Proteomes" id="UP000693837"/>
    </source>
</evidence>
<gene>
    <name evidence="2" type="primary">17</name>
    <name evidence="2" type="ORF">SEA_PERSISTENCE_17</name>
</gene>
<feature type="transmembrane region" description="Helical" evidence="1">
    <location>
        <begin position="38"/>
        <end position="56"/>
    </location>
</feature>
<dbReference type="KEGG" id="vg:77931893"/>
<keyword evidence="1" id="KW-1133">Transmembrane helix</keyword>
<accession>A0A8F3E1G1</accession>
<dbReference type="GeneID" id="77931893"/>
<name>A0A8F3E1G1_9CAUD</name>
<keyword evidence="1" id="KW-0472">Membrane</keyword>
<organism evidence="2 3">
    <name type="scientific">Arthrobacter phage Persistence</name>
    <dbReference type="NCBI Taxonomy" id="2836007"/>
    <lineage>
        <taxon>Viruses</taxon>
        <taxon>Duplodnaviria</taxon>
        <taxon>Heunggongvirae</taxon>
        <taxon>Uroviricota</taxon>
        <taxon>Caudoviricetes</taxon>
        <taxon>Persistencevirus</taxon>
        <taxon>Persistencevirus persistence</taxon>
    </lineage>
</organism>
<evidence type="ECO:0000256" key="1">
    <source>
        <dbReference type="SAM" id="Phobius"/>
    </source>
</evidence>
<keyword evidence="3" id="KW-1185">Reference proteome</keyword>
<evidence type="ECO:0000313" key="2">
    <source>
        <dbReference type="EMBL" id="QWY79647.1"/>
    </source>
</evidence>
<dbReference type="Proteomes" id="UP000693837">
    <property type="component" value="Segment"/>
</dbReference>
<protein>
    <submittedName>
        <fullName evidence="2">Membrane protein</fullName>
    </submittedName>
</protein>
<sequence length="63" mass="6376">MAQDTARRTKKGSAAKQLGALMMVLGVLISVVSGSFGPGPAILFFGGLIALIVGIAQRDSDAT</sequence>
<reference evidence="2" key="1">
    <citation type="submission" date="2021-03" db="EMBL/GenBank/DDBJ databases">
        <authorList>
            <person name="Pedlow M.R."/>
            <person name="Nance H.A."/>
            <person name="Bradley A.M."/>
            <person name="Brown C.A."/>
            <person name="Channell S.A."/>
            <person name="Forbes A.M."/>
            <person name="Lovell B."/>
            <person name="Mcdonald B.E."/>
            <person name="Silva M.B."/>
            <person name="White G.J."/>
            <person name="Zack K.M."/>
            <person name="Garlena R.A."/>
            <person name="Russell D.A."/>
            <person name="Jacobs-Sera D."/>
            <person name="Hatfull G.F."/>
        </authorList>
    </citation>
    <scope>NUCLEOTIDE SEQUENCE</scope>
</reference>